<proteinExistence type="inferred from homology"/>
<evidence type="ECO:0000256" key="7">
    <source>
        <dbReference type="ARBA" id="ARBA00023277"/>
    </source>
</evidence>
<dbReference type="NCBIfam" id="TIGR00217">
    <property type="entry name" value="malQ"/>
    <property type="match status" value="1"/>
</dbReference>
<keyword evidence="7 10" id="KW-0119">Carbohydrate metabolism</keyword>
<evidence type="ECO:0000256" key="2">
    <source>
        <dbReference type="ARBA" id="ARBA00005684"/>
    </source>
</evidence>
<sequence>MERSAGVLLHPTSLPSPDGIGTLGAEARAFADRLGEAGQSWWQTLPLNVPGHGGSPYSATSAFAGNDLMIDLDALVGRAWLTRDEVDAYRQKVADLDPNHLDYGVVAPAKGELLNLACERWRKDDQGSRAEFDAFCERESDWLQDYALFMKLKFEYGGVEWRQWPSEYVERDEVALARFREEHADGIEKLEWRQWIFFDQWQKLRDYAGERGIQFIGDIPIFVAMDSADVWANRDIFQMDEDGNVDDVSGVPPDYFSKTGQKWGNPLYDWDAIDAQNYKWWLARIETVLETVDLIRIDHFRGFEAYWAVPAEADTAVDGEWRDGPKDALFEAIEDELGEVPFIAEDLGLITDEVLELRDRHELPGMKVLQFADWDDPEHIFLPENYEENFVAYTGTHDNDTTRGWYEDLDDMQQHKVREYLSCGDDEIVWCMIDAVFGSDAGMAIVPVQDIFELGTEARMNVPGGNGNNWTWRMDAALLEPGEAWERLGKVTEESDRK</sequence>
<evidence type="ECO:0000313" key="11">
    <source>
        <dbReference type="EMBL" id="QDG52717.1"/>
    </source>
</evidence>
<comment type="catalytic activity">
    <reaction evidence="1 10">
        <text>Transfers a segment of a (1-&gt;4)-alpha-D-glucan to a new position in an acceptor, which may be glucose or a (1-&gt;4)-alpha-D-glucan.</text>
        <dbReference type="EC" id="2.4.1.25"/>
    </reaction>
</comment>
<evidence type="ECO:0000313" key="12">
    <source>
        <dbReference type="Proteomes" id="UP000315995"/>
    </source>
</evidence>
<name>A0A4Y6PXJ1_PERCE</name>
<evidence type="ECO:0000256" key="9">
    <source>
        <dbReference type="ARBA" id="ARBA00031501"/>
    </source>
</evidence>
<evidence type="ECO:0000256" key="10">
    <source>
        <dbReference type="RuleBase" id="RU361207"/>
    </source>
</evidence>
<evidence type="ECO:0000256" key="3">
    <source>
        <dbReference type="ARBA" id="ARBA00012560"/>
    </source>
</evidence>
<accession>A0A4Y6PXJ1</accession>
<dbReference type="AlphaFoldDB" id="A0A4Y6PXJ1"/>
<evidence type="ECO:0000256" key="4">
    <source>
        <dbReference type="ARBA" id="ARBA00020295"/>
    </source>
</evidence>
<protein>
    <recommendedName>
        <fullName evidence="4 10">4-alpha-glucanotransferase</fullName>
        <ecNumber evidence="3 10">2.4.1.25</ecNumber>
    </recommendedName>
    <alternativeName>
        <fullName evidence="8 10">Amylomaltase</fullName>
    </alternativeName>
    <alternativeName>
        <fullName evidence="9 10">Disproportionating enzyme</fullName>
    </alternativeName>
</protein>
<keyword evidence="5 10" id="KW-0328">Glycosyltransferase</keyword>
<dbReference type="Proteomes" id="UP000315995">
    <property type="component" value="Chromosome"/>
</dbReference>
<evidence type="ECO:0000256" key="8">
    <source>
        <dbReference type="ARBA" id="ARBA00031423"/>
    </source>
</evidence>
<dbReference type="Pfam" id="PF02446">
    <property type="entry name" value="Glyco_hydro_77"/>
    <property type="match status" value="1"/>
</dbReference>
<accession>A0A5B8YE56</accession>
<evidence type="ECO:0000256" key="5">
    <source>
        <dbReference type="ARBA" id="ARBA00022676"/>
    </source>
</evidence>
<dbReference type="Gene3D" id="3.20.20.80">
    <property type="entry name" value="Glycosidases"/>
    <property type="match status" value="1"/>
</dbReference>
<organism evidence="11 12">
    <name type="scientific">Persicimonas caeni</name>
    <dbReference type="NCBI Taxonomy" id="2292766"/>
    <lineage>
        <taxon>Bacteria</taxon>
        <taxon>Deltaproteobacteria</taxon>
        <taxon>Bradymonadales</taxon>
        <taxon>Bradymonadaceae</taxon>
        <taxon>Persicimonas</taxon>
    </lineage>
</organism>
<dbReference type="InterPro" id="IPR003385">
    <property type="entry name" value="Glyco_hydro_77"/>
</dbReference>
<comment type="similarity">
    <text evidence="2 10">Belongs to the disproportionating enzyme family.</text>
</comment>
<keyword evidence="12" id="KW-1185">Reference proteome</keyword>
<dbReference type="RefSeq" id="WP_141199182.1">
    <property type="nucleotide sequence ID" value="NZ_CP041186.1"/>
</dbReference>
<dbReference type="GO" id="GO:0005975">
    <property type="term" value="P:carbohydrate metabolic process"/>
    <property type="evidence" value="ECO:0007669"/>
    <property type="project" value="InterPro"/>
</dbReference>
<dbReference type="InterPro" id="IPR017853">
    <property type="entry name" value="GH"/>
</dbReference>
<dbReference type="PANTHER" id="PTHR32438:SF5">
    <property type="entry name" value="4-ALPHA-GLUCANOTRANSFERASE DPE1, CHLOROPLASTIC_AMYLOPLASTIC"/>
    <property type="match status" value="1"/>
</dbReference>
<reference evidence="11 12" key="1">
    <citation type="submission" date="2019-06" db="EMBL/GenBank/DDBJ databases">
        <title>Persicimonas caeni gen. nov., sp. nov., a predatory bacterium isolated from solar saltern.</title>
        <authorList>
            <person name="Wang S."/>
        </authorList>
    </citation>
    <scope>NUCLEOTIDE SEQUENCE [LARGE SCALE GENOMIC DNA]</scope>
    <source>
        <strain evidence="11 12">YN101</strain>
    </source>
</reference>
<dbReference type="OrthoDB" id="9761577at2"/>
<dbReference type="NCBIfam" id="NF011079">
    <property type="entry name" value="PRK14508.1-2"/>
    <property type="match status" value="1"/>
</dbReference>
<evidence type="ECO:0000256" key="6">
    <source>
        <dbReference type="ARBA" id="ARBA00022679"/>
    </source>
</evidence>
<dbReference type="EMBL" id="CP041186">
    <property type="protein sequence ID" value="QDG52717.1"/>
    <property type="molecule type" value="Genomic_DNA"/>
</dbReference>
<evidence type="ECO:0000256" key="1">
    <source>
        <dbReference type="ARBA" id="ARBA00000439"/>
    </source>
</evidence>
<dbReference type="SUPFAM" id="SSF51445">
    <property type="entry name" value="(Trans)glycosidases"/>
    <property type="match status" value="1"/>
</dbReference>
<dbReference type="EC" id="2.4.1.25" evidence="3 10"/>
<dbReference type="PANTHER" id="PTHR32438">
    <property type="entry name" value="4-ALPHA-GLUCANOTRANSFERASE DPE1, CHLOROPLASTIC/AMYLOPLASTIC"/>
    <property type="match status" value="1"/>
</dbReference>
<gene>
    <name evidence="11" type="primary">malQ</name>
    <name evidence="11" type="ORF">FIV42_18820</name>
</gene>
<keyword evidence="6 10" id="KW-0808">Transferase</keyword>
<dbReference type="NCBIfam" id="NF011080">
    <property type="entry name" value="PRK14508.1-3"/>
    <property type="match status" value="1"/>
</dbReference>
<dbReference type="GO" id="GO:0004134">
    <property type="term" value="F:4-alpha-glucanotransferase activity"/>
    <property type="evidence" value="ECO:0007669"/>
    <property type="project" value="UniProtKB-EC"/>
</dbReference>